<dbReference type="EMBL" id="CADCUV010000036">
    <property type="protein sequence ID" value="CAA9394484.1"/>
    <property type="molecule type" value="Genomic_DNA"/>
</dbReference>
<dbReference type="InterPro" id="IPR032093">
    <property type="entry name" value="PhoD_N"/>
</dbReference>
<dbReference type="CDD" id="cd07389">
    <property type="entry name" value="MPP_PhoD"/>
    <property type="match status" value="1"/>
</dbReference>
<dbReference type="SUPFAM" id="SSF56300">
    <property type="entry name" value="Metallo-dependent phosphatases"/>
    <property type="match status" value="1"/>
</dbReference>
<dbReference type="InterPro" id="IPR006311">
    <property type="entry name" value="TAT_signal"/>
</dbReference>
<name>A0A6J4NUW1_9ACTN</name>
<dbReference type="InterPro" id="IPR038607">
    <property type="entry name" value="PhoD-like_sf"/>
</dbReference>
<evidence type="ECO:0000313" key="4">
    <source>
        <dbReference type="EMBL" id="CAA9394484.1"/>
    </source>
</evidence>
<dbReference type="Gene3D" id="3.60.21.70">
    <property type="entry name" value="PhoD-like phosphatase"/>
    <property type="match status" value="1"/>
</dbReference>
<dbReference type="PANTHER" id="PTHR43606:SF2">
    <property type="entry name" value="ALKALINE PHOSPHATASE FAMILY PROTEIN (AFU_ORTHOLOGUE AFUA_5G03860)"/>
    <property type="match status" value="1"/>
</dbReference>
<dbReference type="Pfam" id="PF09423">
    <property type="entry name" value="PhoD"/>
    <property type="match status" value="1"/>
</dbReference>
<evidence type="ECO:0000259" key="3">
    <source>
        <dbReference type="Pfam" id="PF16655"/>
    </source>
</evidence>
<accession>A0A6J4NUW1</accession>
<dbReference type="Pfam" id="PF16655">
    <property type="entry name" value="PhoD_N"/>
    <property type="match status" value="1"/>
</dbReference>
<organism evidence="4">
    <name type="scientific">uncultured Rubrobacteraceae bacterium</name>
    <dbReference type="NCBI Taxonomy" id="349277"/>
    <lineage>
        <taxon>Bacteria</taxon>
        <taxon>Bacillati</taxon>
        <taxon>Actinomycetota</taxon>
        <taxon>Rubrobacteria</taxon>
        <taxon>Rubrobacterales</taxon>
        <taxon>Rubrobacteraceae</taxon>
        <taxon>environmental samples</taxon>
    </lineage>
</organism>
<dbReference type="PROSITE" id="PS51318">
    <property type="entry name" value="TAT"/>
    <property type="match status" value="1"/>
</dbReference>
<dbReference type="InterPro" id="IPR018946">
    <property type="entry name" value="PhoD-like_MPP"/>
</dbReference>
<sequence length="640" mass="70692">MSEHNGWDRYSLSRGDFLRYSLSTGVVLWAGSSLAGPGVSEAEARALFDVREVRPRLFPQSVASGDPRPDGIVLWTRLRSLGAGTTVAYEVARNTTFENPVLRGKAETSAGKDNVVKVQIADRPELKPFETYYYRFIYNGYASLTGRFKTLPAPDSSPGRVRFGYISCQDYTNGFYSALAHLAEENVDFIVHLGDYIYETVDASSFQGAQVRTIELPDSGTAGEADTLTDYRFLYKKYRTDRNLQRVHENFAFITIWDDHEFANDCYRSNAPDAAGKAPKENEQGEIVNNPDGRRRADANRAWVEHMPVGVRGPTGKQVRYEGGVKNPIEEISIYRTFVFGDLLELVMSDERLYRDGPPCGLDTLDRLLTPGCGEEEDAGRTMLGGEQLDYFLGKMTNSTRTWKIWGNETMFMQLKQANTFVEALRKGLDPLNPPSPPGPQGAGEGVYFNLDQWDGYQAERRRISQEIGENVENFVVITGDLHTFLAGYARPDYDEAYVPDETAPPAYENGVLEAPPQDRVGVCFMGASVTSANLVEIATLGTGSNQAPAVPGPGPEGGDIFTAQTQSANPHIAYLDSTIHGYNLIEVTPDELTCIMRAVNTVRERRATLQTLKVFKVPSGTSLIYDMTPEATPAGASEA</sequence>
<dbReference type="InterPro" id="IPR052900">
    <property type="entry name" value="Phospholipid_Metab_Enz"/>
</dbReference>
<protein>
    <recommendedName>
        <fullName evidence="5">Phosphodiesterase/alkaline phosphatase D</fullName>
    </recommendedName>
</protein>
<evidence type="ECO:0008006" key="5">
    <source>
        <dbReference type="Google" id="ProtNLM"/>
    </source>
</evidence>
<reference evidence="4" key="1">
    <citation type="submission" date="2020-02" db="EMBL/GenBank/DDBJ databases">
        <authorList>
            <person name="Meier V. D."/>
        </authorList>
    </citation>
    <scope>NUCLEOTIDE SEQUENCE</scope>
    <source>
        <strain evidence="4">AVDCRST_MAG22</strain>
    </source>
</reference>
<evidence type="ECO:0000259" key="2">
    <source>
        <dbReference type="Pfam" id="PF09423"/>
    </source>
</evidence>
<feature type="domain" description="PhoD-like phosphatase metallophosphatase" evidence="2">
    <location>
        <begin position="163"/>
        <end position="594"/>
    </location>
</feature>
<feature type="domain" description="Phospholipase D N-terminal" evidence="3">
    <location>
        <begin position="61"/>
        <end position="150"/>
    </location>
</feature>
<dbReference type="Gene3D" id="2.60.40.380">
    <property type="entry name" value="Purple acid phosphatase-like, N-terminal"/>
    <property type="match status" value="1"/>
</dbReference>
<proteinExistence type="predicted"/>
<evidence type="ECO:0000256" key="1">
    <source>
        <dbReference type="SAM" id="MobiDB-lite"/>
    </source>
</evidence>
<dbReference type="InterPro" id="IPR029052">
    <property type="entry name" value="Metallo-depent_PP-like"/>
</dbReference>
<feature type="region of interest" description="Disordered" evidence="1">
    <location>
        <begin position="272"/>
        <end position="294"/>
    </location>
</feature>
<gene>
    <name evidence="4" type="ORF">AVDCRST_MAG22-829</name>
</gene>
<dbReference type="PANTHER" id="PTHR43606">
    <property type="entry name" value="PHOSPHATASE, PUTATIVE (AFU_ORTHOLOGUE AFUA_6G08710)-RELATED"/>
    <property type="match status" value="1"/>
</dbReference>
<dbReference type="AlphaFoldDB" id="A0A6J4NUW1"/>